<organism evidence="2 3">
    <name type="scientific">Glycomyces paridis</name>
    <dbReference type="NCBI Taxonomy" id="2126555"/>
    <lineage>
        <taxon>Bacteria</taxon>
        <taxon>Bacillati</taxon>
        <taxon>Actinomycetota</taxon>
        <taxon>Actinomycetes</taxon>
        <taxon>Glycomycetales</taxon>
        <taxon>Glycomycetaceae</taxon>
        <taxon>Glycomyces</taxon>
    </lineage>
</organism>
<keyword evidence="1" id="KW-0812">Transmembrane</keyword>
<protein>
    <recommendedName>
        <fullName evidence="4">DUF5808 domain-containing protein</fullName>
    </recommendedName>
</protein>
<feature type="transmembrane region" description="Helical" evidence="1">
    <location>
        <begin position="189"/>
        <end position="207"/>
    </location>
</feature>
<keyword evidence="1" id="KW-1133">Transmembrane helix</keyword>
<evidence type="ECO:0008006" key="4">
    <source>
        <dbReference type="Google" id="ProtNLM"/>
    </source>
</evidence>
<feature type="transmembrane region" description="Helical" evidence="1">
    <location>
        <begin position="82"/>
        <end position="104"/>
    </location>
</feature>
<dbReference type="OrthoDB" id="9808690at2"/>
<comment type="caution">
    <text evidence="2">The sequence shown here is derived from an EMBL/GenBank/DDBJ whole genome shotgun (WGS) entry which is preliminary data.</text>
</comment>
<dbReference type="AlphaFoldDB" id="A0A4S8PJ47"/>
<keyword evidence="3" id="KW-1185">Reference proteome</keyword>
<evidence type="ECO:0000256" key="1">
    <source>
        <dbReference type="SAM" id="Phobius"/>
    </source>
</evidence>
<feature type="transmembrane region" description="Helical" evidence="1">
    <location>
        <begin position="355"/>
        <end position="375"/>
    </location>
</feature>
<dbReference type="Proteomes" id="UP000305792">
    <property type="component" value="Unassembled WGS sequence"/>
</dbReference>
<accession>A0A4S8PJ47</accession>
<sequence length="378" mass="38986">MNLTALTLLLTTIAAVTAVWRALPALARPTLPFGTAVPADRADEPVVAEARRTYARRVLVLGVAAAVLAMPLALFMNAEAAVAAATVALIAADTGAYLLAGGAIRKAKRDGGWYSGTRQAVTADLSFRTDPVRVPWPRLVPAAAVLAATAVVGLDRAGSLPDTLPGLGGLDLAGGERVPTGFWTAANPALGQAAVLLVTALALAAIVRARPDLDAARPEATARRYREYLRSLANLGFAVAACVNLTLAGIALRLWELVPPSIPVTAAIVAPLLLAAAAAIRFELRVGAGGHRLPALPGEADEDTGMVQRDDDRHWHLGGFVYINPDDPAFLVHQRVGGSQWTVNLGSPAGRITGLILAAIILSALAITALEALGISGA</sequence>
<proteinExistence type="predicted"/>
<name>A0A4S8PJ47_9ACTN</name>
<dbReference type="EMBL" id="STGX01000003">
    <property type="protein sequence ID" value="THV30697.1"/>
    <property type="molecule type" value="Genomic_DNA"/>
</dbReference>
<keyword evidence="1" id="KW-0472">Membrane</keyword>
<feature type="transmembrane region" description="Helical" evidence="1">
    <location>
        <begin position="261"/>
        <end position="282"/>
    </location>
</feature>
<dbReference type="RefSeq" id="WP_136528561.1">
    <property type="nucleotide sequence ID" value="NZ_STGX01000003.1"/>
</dbReference>
<evidence type="ECO:0000313" key="3">
    <source>
        <dbReference type="Proteomes" id="UP000305792"/>
    </source>
</evidence>
<feature type="transmembrane region" description="Helical" evidence="1">
    <location>
        <begin position="232"/>
        <end position="255"/>
    </location>
</feature>
<evidence type="ECO:0000313" key="2">
    <source>
        <dbReference type="EMBL" id="THV30697.1"/>
    </source>
</evidence>
<reference evidence="2 3" key="1">
    <citation type="journal article" date="2018" name="Int. J. Syst. Evol. Microbiol.">
        <title>Glycomyces paridis sp. nov., isolated from the medicinal plant Paris polyphylla.</title>
        <authorList>
            <person name="Fang X.M."/>
            <person name="Bai J.L."/>
            <person name="Su J."/>
            <person name="Zhao L.L."/>
            <person name="Liu H.Y."/>
            <person name="Ma B.P."/>
            <person name="Zhang Y.Q."/>
            <person name="Yu L.Y."/>
        </authorList>
    </citation>
    <scope>NUCLEOTIDE SEQUENCE [LARGE SCALE GENOMIC DNA]</scope>
    <source>
        <strain evidence="2 3">CPCC 204357</strain>
    </source>
</reference>
<gene>
    <name evidence="2" type="ORF">E9998_04740</name>
</gene>
<feature type="transmembrane region" description="Helical" evidence="1">
    <location>
        <begin position="54"/>
        <end position="75"/>
    </location>
</feature>